<dbReference type="EC" id="2.4.1.-" evidence="2"/>
<accession>A0AAE3XNK3</accession>
<comment type="caution">
    <text evidence="2">The sequence shown here is derived from an EMBL/GenBank/DDBJ whole genome shotgun (WGS) entry which is preliminary data.</text>
</comment>
<dbReference type="InterPro" id="IPR050194">
    <property type="entry name" value="Glycosyltransferase_grp1"/>
</dbReference>
<protein>
    <submittedName>
        <fullName evidence="2">UDP-glucose:tetrahydrobiopterin glucosyltransferase</fullName>
        <ecNumber evidence="2">2.4.1.-</ecNumber>
    </submittedName>
</protein>
<evidence type="ECO:0000313" key="3">
    <source>
        <dbReference type="Proteomes" id="UP001185092"/>
    </source>
</evidence>
<evidence type="ECO:0000259" key="1">
    <source>
        <dbReference type="Pfam" id="PF00534"/>
    </source>
</evidence>
<feature type="domain" description="Glycosyl transferase family 1" evidence="1">
    <location>
        <begin position="182"/>
        <end position="332"/>
    </location>
</feature>
<dbReference type="SUPFAM" id="SSF53756">
    <property type="entry name" value="UDP-Glycosyltransferase/glycogen phosphorylase"/>
    <property type="match status" value="1"/>
</dbReference>
<dbReference type="InterPro" id="IPR001296">
    <property type="entry name" value="Glyco_trans_1"/>
</dbReference>
<keyword evidence="3" id="KW-1185">Reference proteome</keyword>
<gene>
    <name evidence="2" type="ORF">HNQ88_002280</name>
</gene>
<sequence>MSASQKRISIISTAVSMLGSGKGGGVEREIERFADLLNSEGYEVVIYCPTGSHTTANAKTVTVEGSLEDYVQYKAFDDEKIATSSVLSNIIMELNKDLPDLVLNFSYDWLALYSSFIFKCPVLHYISLCSHLKNVNEMILKISDQFPRSIGMLNKEQMKTFPGLNTDNIFEIGCVIDMSFRKFEPVSDNFVNWIGRISPEKGLEDALLYAEKNNVKLKIAGVVQDEAYWNKLKERFSSEIFEYKGYLSSEELSEEISKGQATIFTPKWNEAFGLIMLESLACGVPVIAYDSPGTRFVLGGHEEIGILIHVNDVDGLCQAHNQIYALDRKSCREYVETEFSEEKWRKNVLQWINEQMI</sequence>
<dbReference type="AlphaFoldDB" id="A0AAE3XNK3"/>
<dbReference type="EMBL" id="JAVDQD010000002">
    <property type="protein sequence ID" value="MDR6239243.1"/>
    <property type="molecule type" value="Genomic_DNA"/>
</dbReference>
<dbReference type="Pfam" id="PF00534">
    <property type="entry name" value="Glycos_transf_1"/>
    <property type="match status" value="1"/>
</dbReference>
<dbReference type="Gene3D" id="3.40.50.2000">
    <property type="entry name" value="Glycogen Phosphorylase B"/>
    <property type="match status" value="2"/>
</dbReference>
<dbReference type="PANTHER" id="PTHR45947">
    <property type="entry name" value="SULFOQUINOVOSYL TRANSFERASE SQD2"/>
    <property type="match status" value="1"/>
</dbReference>
<keyword evidence="2" id="KW-0328">Glycosyltransferase</keyword>
<reference evidence="2" key="1">
    <citation type="submission" date="2023-07" db="EMBL/GenBank/DDBJ databases">
        <title>Genomic Encyclopedia of Type Strains, Phase IV (KMG-IV): sequencing the most valuable type-strain genomes for metagenomic binning, comparative biology and taxonomic classification.</title>
        <authorList>
            <person name="Goeker M."/>
        </authorList>
    </citation>
    <scope>NUCLEOTIDE SEQUENCE</scope>
    <source>
        <strain evidence="2">DSM 26174</strain>
    </source>
</reference>
<keyword evidence="2" id="KW-0808">Transferase</keyword>
<dbReference type="Proteomes" id="UP001185092">
    <property type="component" value="Unassembled WGS sequence"/>
</dbReference>
<name>A0AAE3XNK3_9BACT</name>
<dbReference type="PANTHER" id="PTHR45947:SF3">
    <property type="entry name" value="SULFOQUINOVOSYL TRANSFERASE SQD2"/>
    <property type="match status" value="1"/>
</dbReference>
<proteinExistence type="predicted"/>
<dbReference type="GO" id="GO:0016757">
    <property type="term" value="F:glycosyltransferase activity"/>
    <property type="evidence" value="ECO:0007669"/>
    <property type="project" value="UniProtKB-KW"/>
</dbReference>
<dbReference type="RefSeq" id="WP_309938834.1">
    <property type="nucleotide sequence ID" value="NZ_AP025305.1"/>
</dbReference>
<organism evidence="2 3">
    <name type="scientific">Aureibacter tunicatorum</name>
    <dbReference type="NCBI Taxonomy" id="866807"/>
    <lineage>
        <taxon>Bacteria</taxon>
        <taxon>Pseudomonadati</taxon>
        <taxon>Bacteroidota</taxon>
        <taxon>Cytophagia</taxon>
        <taxon>Cytophagales</taxon>
        <taxon>Persicobacteraceae</taxon>
        <taxon>Aureibacter</taxon>
    </lineage>
</organism>
<evidence type="ECO:0000313" key="2">
    <source>
        <dbReference type="EMBL" id="MDR6239243.1"/>
    </source>
</evidence>